<comment type="caution">
    <text evidence="1">The sequence shown here is derived from an EMBL/GenBank/DDBJ whole genome shotgun (WGS) entry which is preliminary data.</text>
</comment>
<gene>
    <name evidence="1" type="ORF">DV515_00015281</name>
</gene>
<dbReference type="AlphaFoldDB" id="A0A3L8RXB8"/>
<dbReference type="EMBL" id="QUSF01000169">
    <property type="protein sequence ID" value="RLV88803.1"/>
    <property type="molecule type" value="Genomic_DNA"/>
</dbReference>
<evidence type="ECO:0000313" key="2">
    <source>
        <dbReference type="Proteomes" id="UP000276834"/>
    </source>
</evidence>
<reference evidence="1 2" key="1">
    <citation type="journal article" date="2018" name="Proc. R. Soc. B">
        <title>A non-coding region near Follistatin controls head colour polymorphism in the Gouldian finch.</title>
        <authorList>
            <person name="Toomey M.B."/>
            <person name="Marques C.I."/>
            <person name="Andrade P."/>
            <person name="Araujo P.M."/>
            <person name="Sabatino S."/>
            <person name="Gazda M.A."/>
            <person name="Afonso S."/>
            <person name="Lopes R.J."/>
            <person name="Corbo J.C."/>
            <person name="Carneiro M."/>
        </authorList>
    </citation>
    <scope>NUCLEOTIDE SEQUENCE [LARGE SCALE GENOMIC DNA]</scope>
    <source>
        <strain evidence="1">Red01</strain>
        <tissue evidence="1">Muscle</tissue>
    </source>
</reference>
<protein>
    <submittedName>
        <fullName evidence="1">Uncharacterized protein</fullName>
    </submittedName>
</protein>
<name>A0A3L8RXB8_CHLGU</name>
<sequence length="170" mass="17839">MPGGLLSPAGEGKAPLPLSLYSSRIDVEPLTVCRGRVQGGHRPSSPLESATSVLRPTALGVGGSCCVGIGDQKSTDCAGQLNCRSSACRGLSPLLMKAPCTSRELGVGPSLERVWLRDLPGLPVGVRGYAIVFAAALPLDFERARGWWDRFSPCAPLGIAQTREEDPQGK</sequence>
<dbReference type="Proteomes" id="UP000276834">
    <property type="component" value="Unassembled WGS sequence"/>
</dbReference>
<accession>A0A3L8RXB8</accession>
<organism evidence="1 2">
    <name type="scientific">Chloebia gouldiae</name>
    <name type="common">Gouldian finch</name>
    <name type="synonym">Erythrura gouldiae</name>
    <dbReference type="NCBI Taxonomy" id="44316"/>
    <lineage>
        <taxon>Eukaryota</taxon>
        <taxon>Metazoa</taxon>
        <taxon>Chordata</taxon>
        <taxon>Craniata</taxon>
        <taxon>Vertebrata</taxon>
        <taxon>Euteleostomi</taxon>
        <taxon>Archelosauria</taxon>
        <taxon>Archosauria</taxon>
        <taxon>Dinosauria</taxon>
        <taxon>Saurischia</taxon>
        <taxon>Theropoda</taxon>
        <taxon>Coelurosauria</taxon>
        <taxon>Aves</taxon>
        <taxon>Neognathae</taxon>
        <taxon>Neoaves</taxon>
        <taxon>Telluraves</taxon>
        <taxon>Australaves</taxon>
        <taxon>Passeriformes</taxon>
        <taxon>Passeroidea</taxon>
        <taxon>Passeridae</taxon>
        <taxon>Chloebia</taxon>
    </lineage>
</organism>
<evidence type="ECO:0000313" key="1">
    <source>
        <dbReference type="EMBL" id="RLV88803.1"/>
    </source>
</evidence>
<proteinExistence type="predicted"/>
<keyword evidence="2" id="KW-1185">Reference proteome</keyword>